<keyword evidence="2 4" id="KW-0547">Nucleotide-binding</keyword>
<organism evidence="6 7">
    <name type="scientific">Streptomyces albireticuli</name>
    <dbReference type="NCBI Taxonomy" id="1940"/>
    <lineage>
        <taxon>Bacteria</taxon>
        <taxon>Bacillati</taxon>
        <taxon>Actinomycetota</taxon>
        <taxon>Actinomycetes</taxon>
        <taxon>Kitasatosporales</taxon>
        <taxon>Streptomycetaceae</taxon>
        <taxon>Streptomyces</taxon>
    </lineage>
</organism>
<dbReference type="SUPFAM" id="SSF56059">
    <property type="entry name" value="Glutathione synthetase ATP-binding domain-like"/>
    <property type="match status" value="1"/>
</dbReference>
<reference evidence="6 7" key="1">
    <citation type="submission" date="2017-06" db="EMBL/GenBank/DDBJ databases">
        <title>Streptomyces albireticuli Genome sequencing and assembly.</title>
        <authorList>
            <person name="Wang Y."/>
            <person name="Du B."/>
            <person name="Ding Y."/>
            <person name="Liu H."/>
            <person name="Hou Q."/>
            <person name="Liu K."/>
            <person name="Yao L."/>
            <person name="Wang C."/>
        </authorList>
    </citation>
    <scope>NUCLEOTIDE SEQUENCE [LARGE SCALE GENOMIC DNA]</scope>
    <source>
        <strain evidence="6 7">MDJK11</strain>
    </source>
</reference>
<evidence type="ECO:0000313" key="7">
    <source>
        <dbReference type="Proteomes" id="UP000195755"/>
    </source>
</evidence>
<dbReference type="Gene3D" id="3.40.50.20">
    <property type="match status" value="1"/>
</dbReference>
<gene>
    <name evidence="6" type="ORF">SMD11_5791</name>
</gene>
<sequence>MADATLLVLGNAGMPAWGRDQIRRLSTQARRRGVRVLGADTPEALRAAPAEELALVDDVVALDVHDAEACRAWAAATRPPVDAVLTVRELSVLPTAVVARELGLAGNDPEAVLRVRRKDLCRRRLREAGFPQPESAVCRSAEEAERFLRETGPGPWIVKPRDGLASIGVTRIERPRELDAALRKLAEPAPAMSPLEPPSSCFLVETFVEGDEYSAEGIVLGGVPQVLALTRKRVTDGFISTSQQVPSGLDKTTADEARDTVERALTAIGVTHGIFHIELWVTASGVVLGEFHCRGAGDYIHALVEHTRPGLELYGTLVDDLLGRTPRPVPAPSGAARVEFLFAPAGRLRAVRGWEELTRHPAVIAAHLHVAPGDVIGEVKDSFNRSAVFVAGSESPDDIDDITAGLAAGVTFETG</sequence>
<proteinExistence type="predicted"/>
<accession>A0A1Z2LAP6</accession>
<evidence type="ECO:0000256" key="1">
    <source>
        <dbReference type="ARBA" id="ARBA00022598"/>
    </source>
</evidence>
<evidence type="ECO:0000256" key="2">
    <source>
        <dbReference type="ARBA" id="ARBA00022741"/>
    </source>
</evidence>
<dbReference type="OrthoDB" id="24041at2"/>
<dbReference type="PANTHER" id="PTHR43585">
    <property type="entry name" value="FUMIPYRROLE BIOSYNTHESIS PROTEIN C"/>
    <property type="match status" value="1"/>
</dbReference>
<protein>
    <recommendedName>
        <fullName evidence="5">ATP-grasp domain-containing protein</fullName>
    </recommendedName>
</protein>
<feature type="domain" description="ATP-grasp" evidence="5">
    <location>
        <begin position="122"/>
        <end position="322"/>
    </location>
</feature>
<name>A0A1Z2LAP6_9ACTN</name>
<dbReference type="PANTHER" id="PTHR43585:SF2">
    <property type="entry name" value="ATP-GRASP ENZYME FSQD"/>
    <property type="match status" value="1"/>
</dbReference>
<keyword evidence="1" id="KW-0436">Ligase</keyword>
<dbReference type="Pfam" id="PF13535">
    <property type="entry name" value="ATP-grasp_4"/>
    <property type="match status" value="1"/>
</dbReference>
<evidence type="ECO:0000256" key="4">
    <source>
        <dbReference type="PROSITE-ProRule" id="PRU00409"/>
    </source>
</evidence>
<dbReference type="GO" id="GO:0005524">
    <property type="term" value="F:ATP binding"/>
    <property type="evidence" value="ECO:0007669"/>
    <property type="project" value="UniProtKB-UniRule"/>
</dbReference>
<keyword evidence="3 4" id="KW-0067">ATP-binding</keyword>
<dbReference type="PROSITE" id="PS50975">
    <property type="entry name" value="ATP_GRASP"/>
    <property type="match status" value="1"/>
</dbReference>
<dbReference type="InterPro" id="IPR011761">
    <property type="entry name" value="ATP-grasp"/>
</dbReference>
<dbReference type="Gene3D" id="3.30.470.20">
    <property type="entry name" value="ATP-grasp fold, B domain"/>
    <property type="match status" value="1"/>
</dbReference>
<dbReference type="InterPro" id="IPR040570">
    <property type="entry name" value="LAL_C2"/>
</dbReference>
<dbReference type="SMART" id="SM01209">
    <property type="entry name" value="GARS_A"/>
    <property type="match status" value="1"/>
</dbReference>
<evidence type="ECO:0000313" key="6">
    <source>
        <dbReference type="EMBL" id="ARZ71367.1"/>
    </source>
</evidence>
<dbReference type="GO" id="GO:0046872">
    <property type="term" value="F:metal ion binding"/>
    <property type="evidence" value="ECO:0007669"/>
    <property type="project" value="InterPro"/>
</dbReference>
<evidence type="ECO:0000256" key="3">
    <source>
        <dbReference type="ARBA" id="ARBA00022840"/>
    </source>
</evidence>
<dbReference type="EMBL" id="CP021744">
    <property type="protein sequence ID" value="ARZ71367.1"/>
    <property type="molecule type" value="Genomic_DNA"/>
</dbReference>
<dbReference type="RefSeq" id="WP_087929180.1">
    <property type="nucleotide sequence ID" value="NZ_CP021744.1"/>
</dbReference>
<dbReference type="InterPro" id="IPR052032">
    <property type="entry name" value="ATP-dep_AA_Ligase"/>
</dbReference>
<dbReference type="Pfam" id="PF18603">
    <property type="entry name" value="LAL_C2"/>
    <property type="match status" value="1"/>
</dbReference>
<dbReference type="Proteomes" id="UP000195755">
    <property type="component" value="Chromosome"/>
</dbReference>
<dbReference type="GO" id="GO:0016874">
    <property type="term" value="F:ligase activity"/>
    <property type="evidence" value="ECO:0007669"/>
    <property type="project" value="UniProtKB-KW"/>
</dbReference>
<dbReference type="KEGG" id="salj:SMD11_5791"/>
<evidence type="ECO:0000259" key="5">
    <source>
        <dbReference type="PROSITE" id="PS50975"/>
    </source>
</evidence>
<dbReference type="AlphaFoldDB" id="A0A1Z2LAP6"/>